<gene>
    <name evidence="3" type="ORF">L227DRAFT_616978</name>
</gene>
<dbReference type="InterPro" id="IPR049074">
    <property type="entry name" value="ACCA_BT"/>
</dbReference>
<feature type="compositionally biased region" description="Low complexity" evidence="1">
    <location>
        <begin position="147"/>
        <end position="165"/>
    </location>
</feature>
<evidence type="ECO:0000313" key="4">
    <source>
        <dbReference type="Proteomes" id="UP000313359"/>
    </source>
</evidence>
<dbReference type="STRING" id="1328759.A0A5C2RSJ2"/>
<dbReference type="Proteomes" id="UP000313359">
    <property type="component" value="Unassembled WGS sequence"/>
</dbReference>
<dbReference type="AlphaFoldDB" id="A0A5C2RSJ2"/>
<evidence type="ECO:0000259" key="2">
    <source>
        <dbReference type="Pfam" id="PF21385"/>
    </source>
</evidence>
<organism evidence="3 4">
    <name type="scientific">Lentinus tigrinus ALCF2SS1-6</name>
    <dbReference type="NCBI Taxonomy" id="1328759"/>
    <lineage>
        <taxon>Eukaryota</taxon>
        <taxon>Fungi</taxon>
        <taxon>Dikarya</taxon>
        <taxon>Basidiomycota</taxon>
        <taxon>Agaricomycotina</taxon>
        <taxon>Agaricomycetes</taxon>
        <taxon>Polyporales</taxon>
        <taxon>Polyporaceae</taxon>
        <taxon>Lentinus</taxon>
    </lineage>
</organism>
<dbReference type="EMBL" id="ML122321">
    <property type="protein sequence ID" value="RPD53485.1"/>
    <property type="molecule type" value="Genomic_DNA"/>
</dbReference>
<keyword evidence="4" id="KW-1185">Reference proteome</keyword>
<accession>A0A5C2RSJ2</accession>
<dbReference type="OrthoDB" id="2766665at2759"/>
<dbReference type="Pfam" id="PF21385">
    <property type="entry name" value="ACCA_BT"/>
    <property type="match status" value="1"/>
</dbReference>
<feature type="region of interest" description="Disordered" evidence="1">
    <location>
        <begin position="141"/>
        <end position="165"/>
    </location>
</feature>
<reference evidence="3" key="1">
    <citation type="journal article" date="2018" name="Genome Biol. Evol.">
        <title>Genomics and development of Lentinus tigrinus, a white-rot wood-decaying mushroom with dimorphic fruiting bodies.</title>
        <authorList>
            <person name="Wu B."/>
            <person name="Xu Z."/>
            <person name="Knudson A."/>
            <person name="Carlson A."/>
            <person name="Chen N."/>
            <person name="Kovaka S."/>
            <person name="LaButti K."/>
            <person name="Lipzen A."/>
            <person name="Pennachio C."/>
            <person name="Riley R."/>
            <person name="Schakwitz W."/>
            <person name="Umezawa K."/>
            <person name="Ohm R.A."/>
            <person name="Grigoriev I.V."/>
            <person name="Nagy L.G."/>
            <person name="Gibbons J."/>
            <person name="Hibbett D."/>
        </authorList>
    </citation>
    <scope>NUCLEOTIDE SEQUENCE [LARGE SCALE GENOMIC DNA]</scope>
    <source>
        <strain evidence="3">ALCF2SS1-6</strain>
    </source>
</reference>
<protein>
    <recommendedName>
        <fullName evidence="2">Acetyl-CoA carboxylase BT domain-containing protein</fullName>
    </recommendedName>
</protein>
<feature type="domain" description="Acetyl-CoA carboxylase BT" evidence="2">
    <location>
        <begin position="83"/>
        <end position="137"/>
    </location>
</feature>
<evidence type="ECO:0000313" key="3">
    <source>
        <dbReference type="EMBL" id="RPD53485.1"/>
    </source>
</evidence>
<evidence type="ECO:0000256" key="1">
    <source>
        <dbReference type="SAM" id="MobiDB-lite"/>
    </source>
</evidence>
<name>A0A5C2RSJ2_9APHY</name>
<proteinExistence type="predicted"/>
<sequence length="596" mass="65593">MSESGREQTFDAVVASVRARIAAQATSEQQWMIDSKICWEKCVSLPGTIADHHGDAVNIKDELLRVVAIYEDVRNEFDAMFEACEYKRILDKGQVPSRDVLKTVFGVDFIYDNVRYSSTATRSSHTLRTLYLNGGQSARVAPDARVSGSSSNSSSRAATTSTPSSGTLRLRVHAARCLREDGIVQFVKQPGVRLEPVTSSVSSRWTTLRASSTRSPSKVSFLAWDHITVLHNPELPISEEHPLFDRLGEERRVPSCIKKLIDHFLEENIRPQDRATGGLKTHETNIIVGLLARYEEMEKLMSPYLVSPSDNPRTRSIILSSSVDPYGVNRLNGIYNGTPELRAAVDSLCVVVHDQRDELGCLPYRRSWDRYHLTSTVVLKDYAPASDVDTLHLFNFAIETLPLALSVREQGLKRTSLQLELLYARLQSHDTKGVGRAGAGVTAADEEESLNVRCGLKIDDRHGEKRSTLALEDEVESIGAAVEDPSVVEGASVLLEASVVADDSKRMERGLRIEDSHEENRSMLEEVIEDAESVVEIGVGVSVTLADVESVVDAETELVVDADTELVVDAERSVLFRPRGGQTGAAPAGASCPRRP</sequence>